<evidence type="ECO:0000313" key="7">
    <source>
        <dbReference type="Proteomes" id="UP000298327"/>
    </source>
</evidence>
<keyword evidence="1 2" id="KW-0344">Guanine-nucleotide releasing factor</keyword>
<feature type="region of interest" description="Disordered" evidence="3">
    <location>
        <begin position="389"/>
        <end position="408"/>
    </location>
</feature>
<dbReference type="InterPro" id="IPR008937">
    <property type="entry name" value="Ras-like_GEF"/>
</dbReference>
<dbReference type="Gene3D" id="1.10.840.10">
    <property type="entry name" value="Ras guanine-nucleotide exchange factors catalytic domain"/>
    <property type="match status" value="1"/>
</dbReference>
<dbReference type="InterPro" id="IPR036964">
    <property type="entry name" value="RASGEF_cat_dom_sf"/>
</dbReference>
<dbReference type="GO" id="GO:0005085">
    <property type="term" value="F:guanyl-nucleotide exchange factor activity"/>
    <property type="evidence" value="ECO:0007669"/>
    <property type="project" value="UniProtKB-KW"/>
</dbReference>
<dbReference type="Pfam" id="PF00071">
    <property type="entry name" value="Ras"/>
    <property type="match status" value="1"/>
</dbReference>
<evidence type="ECO:0000259" key="5">
    <source>
        <dbReference type="PROSITE" id="PS50212"/>
    </source>
</evidence>
<feature type="compositionally biased region" description="Low complexity" evidence="3">
    <location>
        <begin position="399"/>
        <end position="408"/>
    </location>
</feature>
<gene>
    <name evidence="6" type="ORF">EVG20_g1954</name>
</gene>
<feature type="region of interest" description="Disordered" evidence="3">
    <location>
        <begin position="350"/>
        <end position="384"/>
    </location>
</feature>
<dbReference type="SUPFAM" id="SSF52540">
    <property type="entry name" value="P-loop containing nucleoside triphosphate hydrolases"/>
    <property type="match status" value="1"/>
</dbReference>
<dbReference type="InterPro" id="IPR027417">
    <property type="entry name" value="P-loop_NTPase"/>
</dbReference>
<organism evidence="6 7">
    <name type="scientific">Dentipellis fragilis</name>
    <dbReference type="NCBI Taxonomy" id="205917"/>
    <lineage>
        <taxon>Eukaryota</taxon>
        <taxon>Fungi</taxon>
        <taxon>Dikarya</taxon>
        <taxon>Basidiomycota</taxon>
        <taxon>Agaricomycotina</taxon>
        <taxon>Agaricomycetes</taxon>
        <taxon>Russulales</taxon>
        <taxon>Hericiaceae</taxon>
        <taxon>Dentipellis</taxon>
    </lineage>
</organism>
<comment type="caution">
    <text evidence="6">The sequence shown here is derived from an EMBL/GenBank/DDBJ whole genome shotgun (WGS) entry which is preliminary data.</text>
</comment>
<dbReference type="InterPro" id="IPR001806">
    <property type="entry name" value="Small_GTPase"/>
</dbReference>
<sequence length="974" mass="108421">MAWQHPAMDPPHVSYQERDSRFPLSGRSRGASISTVSEDYDRSLQEDSDSECIHGLSPVVEGSRRSNYKGKGKLQPIVSPGDLPLPSRLASPSGLSPVQDETPRLPPIASTLTHWGDSLGETSFGLSRTRSGSLGRSDASGRGTQHLVNTGMNSVGYNSQRDVTVAVVGEPGCGKSMAIIKGLKGYGLSDESQMSELLGGHKVFNYTLREGKIARDSATDRTLRVLEVNTAYLHLDRAILGDSIWPDGAPALDGAFVCYDVAQESSFARVEDVLKGFRDLKLPTVVFACKCDLERHVESRRVYDRLNQYDVGLIEVTALEDGGKNNLRLGFEWLLKAIFDERRGIRGDYDSYQNPASPEHLRSPPPWDVSRSTTATPTAAMAQTPSQYTHALVSPSGPPRSAAAPTSPTRATFYDITELSALANNGNNPLQLSSSITDDALGNAEETIEERAGDKDKDSRLVPWATLEELLDKLLFLAVSGDDWAYIHHFLLTYRRFASPRSVVLAMQKRMRQLDQSSNDPMFACFAQMRLCHLLEVWIHDYPHDFAVGAAADALNALVKSIVSKTHLLHYGSDFLPFLESRPLADKDARWALKIDESASESDDSYSLFDEEEDAAAEVATVDSVAISQPSPNGRSASSIPTPAKERKSSLPLTAKALVMPEMMPSLDDSQGESEMSPKQVIKELQKVSQELNAMDPTEVAQEITRIETKLFLQIEPRHWLQHTLVSGKKEPETDSIARFSEVSNHIADWVVSLILCHDKPKARARQIEKLVEIAQKLRAFNNYSALRAFVAGINNATPYPGDPTMDHFQQRAPALWKSLQSWDLLLQYVRSHRAYRMALRNTKGACIPALEVHLSDLIRAHEGNPDFNPNDPTKIHWAKFNMIGKFIHTTMQFQSQCKNSSEYAFPERLHICDLLLKECIMDPETQRTRIAPPSDGDEDDDALRSYLPRTMSREYTTQTRDAALIRRLMFWAQ</sequence>
<dbReference type="PANTHER" id="PTHR23113">
    <property type="entry name" value="GUANINE NUCLEOTIDE EXCHANGE FACTOR"/>
    <property type="match status" value="1"/>
</dbReference>
<dbReference type="GO" id="GO:0003924">
    <property type="term" value="F:GTPase activity"/>
    <property type="evidence" value="ECO:0007669"/>
    <property type="project" value="InterPro"/>
</dbReference>
<dbReference type="Pfam" id="PF00618">
    <property type="entry name" value="RasGEF_N"/>
    <property type="match status" value="1"/>
</dbReference>
<dbReference type="Pfam" id="PF00617">
    <property type="entry name" value="RasGEF"/>
    <property type="match status" value="1"/>
</dbReference>
<dbReference type="GO" id="GO:0005525">
    <property type="term" value="F:GTP binding"/>
    <property type="evidence" value="ECO:0007669"/>
    <property type="project" value="InterPro"/>
</dbReference>
<dbReference type="GO" id="GO:0005886">
    <property type="term" value="C:plasma membrane"/>
    <property type="evidence" value="ECO:0007669"/>
    <property type="project" value="TreeGrafter"/>
</dbReference>
<accession>A0A4Y9Z939</accession>
<dbReference type="SUPFAM" id="SSF48366">
    <property type="entry name" value="Ras GEF"/>
    <property type="match status" value="1"/>
</dbReference>
<name>A0A4Y9Z939_9AGAM</name>
<evidence type="ECO:0000256" key="3">
    <source>
        <dbReference type="SAM" id="MobiDB-lite"/>
    </source>
</evidence>
<dbReference type="AlphaFoldDB" id="A0A4Y9Z939"/>
<dbReference type="STRING" id="205917.A0A4Y9Z939"/>
<dbReference type="PANTHER" id="PTHR23113:SF348">
    <property type="entry name" value="GUANYL-NUCLEOTIDE EXCHANGE FACTOR RASGEF, PUTATIVE (AFU_ORTHOLOGUE AFUA_1G04700)-RELATED"/>
    <property type="match status" value="1"/>
</dbReference>
<dbReference type="Gene3D" id="1.20.870.10">
    <property type="entry name" value="Son of sevenless (SoS) protein Chain: S domain 1"/>
    <property type="match status" value="1"/>
</dbReference>
<evidence type="ECO:0000313" key="6">
    <source>
        <dbReference type="EMBL" id="TFY71062.1"/>
    </source>
</evidence>
<dbReference type="Gene3D" id="3.40.50.300">
    <property type="entry name" value="P-loop containing nucleotide triphosphate hydrolases"/>
    <property type="match status" value="1"/>
</dbReference>
<dbReference type="OrthoDB" id="28357at2759"/>
<protein>
    <recommendedName>
        <fullName evidence="8">Ras-GEF domain-containing protein</fullName>
    </recommendedName>
</protein>
<proteinExistence type="predicted"/>
<dbReference type="InterPro" id="IPR001895">
    <property type="entry name" value="RASGEF_cat_dom"/>
</dbReference>
<dbReference type="PROSITE" id="PS50009">
    <property type="entry name" value="RASGEF_CAT"/>
    <property type="match status" value="1"/>
</dbReference>
<feature type="region of interest" description="Disordered" evidence="3">
    <location>
        <begin position="1"/>
        <end position="103"/>
    </location>
</feature>
<dbReference type="SMART" id="SM00147">
    <property type="entry name" value="RasGEF"/>
    <property type="match status" value="1"/>
</dbReference>
<dbReference type="PROSITE" id="PS50212">
    <property type="entry name" value="RASGEF_NTER"/>
    <property type="match status" value="1"/>
</dbReference>
<dbReference type="GO" id="GO:0007265">
    <property type="term" value="P:Ras protein signal transduction"/>
    <property type="evidence" value="ECO:0007669"/>
    <property type="project" value="TreeGrafter"/>
</dbReference>
<evidence type="ECO:0000256" key="2">
    <source>
        <dbReference type="PROSITE-ProRule" id="PRU00168"/>
    </source>
</evidence>
<dbReference type="InterPro" id="IPR023578">
    <property type="entry name" value="Ras_GEF_dom_sf"/>
</dbReference>
<dbReference type="EMBL" id="SEOQ01000069">
    <property type="protein sequence ID" value="TFY71062.1"/>
    <property type="molecule type" value="Genomic_DNA"/>
</dbReference>
<evidence type="ECO:0000256" key="1">
    <source>
        <dbReference type="ARBA" id="ARBA00022658"/>
    </source>
</evidence>
<evidence type="ECO:0008006" key="8">
    <source>
        <dbReference type="Google" id="ProtNLM"/>
    </source>
</evidence>
<feature type="compositionally biased region" description="Polar residues" evidence="3">
    <location>
        <begin position="627"/>
        <end position="641"/>
    </location>
</feature>
<reference evidence="6 7" key="1">
    <citation type="submission" date="2019-02" db="EMBL/GenBank/DDBJ databases">
        <title>Genome sequencing of the rare red list fungi Dentipellis fragilis.</title>
        <authorList>
            <person name="Buettner E."/>
            <person name="Kellner H."/>
        </authorList>
    </citation>
    <scope>NUCLEOTIDE SEQUENCE [LARGE SCALE GENOMIC DNA]</scope>
    <source>
        <strain evidence="6 7">DSM 105465</strain>
    </source>
</reference>
<evidence type="ECO:0000259" key="4">
    <source>
        <dbReference type="PROSITE" id="PS50009"/>
    </source>
</evidence>
<feature type="domain" description="N-terminal Ras-GEF" evidence="5">
    <location>
        <begin position="458"/>
        <end position="583"/>
    </location>
</feature>
<feature type="region of interest" description="Disordered" evidence="3">
    <location>
        <begin position="624"/>
        <end position="651"/>
    </location>
</feature>
<dbReference type="Proteomes" id="UP000298327">
    <property type="component" value="Unassembled WGS sequence"/>
</dbReference>
<feature type="compositionally biased region" description="Low complexity" evidence="3">
    <location>
        <begin position="372"/>
        <end position="384"/>
    </location>
</feature>
<dbReference type="InterPro" id="IPR000651">
    <property type="entry name" value="Ras-like_Gua-exchang_fac_N"/>
</dbReference>
<keyword evidence="7" id="KW-1185">Reference proteome</keyword>
<feature type="domain" description="Ras-GEF" evidence="4">
    <location>
        <begin position="696"/>
        <end position="935"/>
    </location>
</feature>